<feature type="region of interest" description="Disordered" evidence="1">
    <location>
        <begin position="1"/>
        <end position="26"/>
    </location>
</feature>
<dbReference type="Proteomes" id="UP000830671">
    <property type="component" value="Chromosome 9"/>
</dbReference>
<keyword evidence="3" id="KW-1185">Reference proteome</keyword>
<reference evidence="2" key="1">
    <citation type="journal article" date="2021" name="Mol. Plant Microbe Interact.">
        <title>Complete Genome Sequence of the Plant-Pathogenic Fungus Colletotrichum lupini.</title>
        <authorList>
            <person name="Baroncelli R."/>
            <person name="Pensec F."/>
            <person name="Da Lio D."/>
            <person name="Boufleur T."/>
            <person name="Vicente I."/>
            <person name="Sarrocco S."/>
            <person name="Picot A."/>
            <person name="Baraldi E."/>
            <person name="Sukno S."/>
            <person name="Thon M."/>
            <person name="Le Floch G."/>
        </authorList>
    </citation>
    <scope>NUCLEOTIDE SEQUENCE</scope>
    <source>
        <strain evidence="2">IMI 504893</strain>
    </source>
</reference>
<evidence type="ECO:0000313" key="3">
    <source>
        <dbReference type="Proteomes" id="UP000830671"/>
    </source>
</evidence>
<dbReference type="RefSeq" id="XP_049152975.1">
    <property type="nucleotide sequence ID" value="XM_049295828.1"/>
</dbReference>
<evidence type="ECO:0000313" key="2">
    <source>
        <dbReference type="EMBL" id="UQC91376.1"/>
    </source>
</evidence>
<dbReference type="KEGG" id="clup:CLUP02_16911"/>
<proteinExistence type="predicted"/>
<dbReference type="AlphaFoldDB" id="A0A9Q8TB25"/>
<protein>
    <submittedName>
        <fullName evidence="2">Uncharacterized protein</fullName>
    </submittedName>
</protein>
<dbReference type="EMBL" id="CP019481">
    <property type="protein sequence ID" value="UQC91376.1"/>
    <property type="molecule type" value="Genomic_DNA"/>
</dbReference>
<sequence length="58" mass="6433">MTYGRIYPEAGDLHTQPDSSSTDDLTRHSQFKASFLTGKSMTRAGRSHLTTTHDHLGL</sequence>
<dbReference type="GeneID" id="73350838"/>
<name>A0A9Q8TB25_9PEZI</name>
<accession>A0A9Q8TB25</accession>
<organism evidence="2 3">
    <name type="scientific">Colletotrichum lupini</name>
    <dbReference type="NCBI Taxonomy" id="145971"/>
    <lineage>
        <taxon>Eukaryota</taxon>
        <taxon>Fungi</taxon>
        <taxon>Dikarya</taxon>
        <taxon>Ascomycota</taxon>
        <taxon>Pezizomycotina</taxon>
        <taxon>Sordariomycetes</taxon>
        <taxon>Hypocreomycetidae</taxon>
        <taxon>Glomerellales</taxon>
        <taxon>Glomerellaceae</taxon>
        <taxon>Colletotrichum</taxon>
        <taxon>Colletotrichum acutatum species complex</taxon>
    </lineage>
</organism>
<gene>
    <name evidence="2" type="ORF">CLUP02_16911</name>
</gene>
<evidence type="ECO:0000256" key="1">
    <source>
        <dbReference type="SAM" id="MobiDB-lite"/>
    </source>
</evidence>